<evidence type="ECO:0000313" key="2">
    <source>
        <dbReference type="EMBL" id="OGF87636.1"/>
    </source>
</evidence>
<dbReference type="GO" id="GO:0016787">
    <property type="term" value="F:hydrolase activity"/>
    <property type="evidence" value="ECO:0007669"/>
    <property type="project" value="InterPro"/>
</dbReference>
<dbReference type="SUPFAM" id="SSF53474">
    <property type="entry name" value="alpha/beta-Hydrolases"/>
    <property type="match status" value="1"/>
</dbReference>
<dbReference type="Proteomes" id="UP000177346">
    <property type="component" value="Unassembled WGS sequence"/>
</dbReference>
<sequence>MNNDYLVKPKRANGAGVVVIHEWWGVNQQIKGVADRLAGEGYFVLAVDLYEGEITEKPEEAEEMKNAVKDEFALRRVGEAIEKLTSEGIAPERTAVWGFCFGGSVAFKSAAADLGAGAYIIYYGSMVTDDKAVLAKIQKPILGIFGGQDKAIPQLLVESFQKNLNELGKTNEIYVYPEADHAFFNEERPKYNAAVSADCWGKTFAFFKKHLKIS</sequence>
<dbReference type="InterPro" id="IPR029058">
    <property type="entry name" value="AB_hydrolase_fold"/>
</dbReference>
<dbReference type="EMBL" id="MFIF01000003">
    <property type="protein sequence ID" value="OGF87636.1"/>
    <property type="molecule type" value="Genomic_DNA"/>
</dbReference>
<dbReference type="InterPro" id="IPR002925">
    <property type="entry name" value="Dienelactn_hydro"/>
</dbReference>
<organism evidence="2 3">
    <name type="scientific">Candidatus Giovannonibacteria bacterium RIFCSPLOWO2_01_FULL_46_32</name>
    <dbReference type="NCBI Taxonomy" id="1798353"/>
    <lineage>
        <taxon>Bacteria</taxon>
        <taxon>Candidatus Giovannoniibacteriota</taxon>
    </lineage>
</organism>
<gene>
    <name evidence="2" type="ORF">A3B19_02475</name>
</gene>
<dbReference type="Gene3D" id="3.40.50.1820">
    <property type="entry name" value="alpha/beta hydrolase"/>
    <property type="match status" value="1"/>
</dbReference>
<accession>A0A1F5XIL1</accession>
<dbReference type="InterPro" id="IPR051049">
    <property type="entry name" value="Dienelactone_hydrolase-like"/>
</dbReference>
<comment type="caution">
    <text evidence="2">The sequence shown here is derived from an EMBL/GenBank/DDBJ whole genome shotgun (WGS) entry which is preliminary data.</text>
</comment>
<feature type="domain" description="Dienelactone hydrolase" evidence="1">
    <location>
        <begin position="5"/>
        <end position="210"/>
    </location>
</feature>
<name>A0A1F5XIL1_9BACT</name>
<dbReference type="PANTHER" id="PTHR46623">
    <property type="entry name" value="CARBOXYMETHYLENEBUTENOLIDASE-RELATED"/>
    <property type="match status" value="1"/>
</dbReference>
<proteinExistence type="predicted"/>
<evidence type="ECO:0000259" key="1">
    <source>
        <dbReference type="Pfam" id="PF01738"/>
    </source>
</evidence>
<protein>
    <recommendedName>
        <fullName evidence="1">Dienelactone hydrolase domain-containing protein</fullName>
    </recommendedName>
</protein>
<dbReference type="AlphaFoldDB" id="A0A1F5XIL1"/>
<reference evidence="2 3" key="1">
    <citation type="journal article" date="2016" name="Nat. Commun.">
        <title>Thousands of microbial genomes shed light on interconnected biogeochemical processes in an aquifer system.</title>
        <authorList>
            <person name="Anantharaman K."/>
            <person name="Brown C.T."/>
            <person name="Hug L.A."/>
            <person name="Sharon I."/>
            <person name="Castelle C.J."/>
            <person name="Probst A.J."/>
            <person name="Thomas B.C."/>
            <person name="Singh A."/>
            <person name="Wilkins M.J."/>
            <person name="Karaoz U."/>
            <person name="Brodie E.L."/>
            <person name="Williams K.H."/>
            <person name="Hubbard S.S."/>
            <person name="Banfield J.F."/>
        </authorList>
    </citation>
    <scope>NUCLEOTIDE SEQUENCE [LARGE SCALE GENOMIC DNA]</scope>
</reference>
<dbReference type="PANTHER" id="PTHR46623:SF6">
    <property type="entry name" value="ALPHA_BETA-HYDROLASES SUPERFAMILY PROTEIN"/>
    <property type="match status" value="1"/>
</dbReference>
<evidence type="ECO:0000313" key="3">
    <source>
        <dbReference type="Proteomes" id="UP000177346"/>
    </source>
</evidence>
<dbReference type="Pfam" id="PF01738">
    <property type="entry name" value="DLH"/>
    <property type="match status" value="1"/>
</dbReference>